<reference evidence="3" key="1">
    <citation type="submission" date="2022-05" db="EMBL/GenBank/DDBJ databases">
        <authorList>
            <person name="Colautti A."/>
            <person name="Iacumin L."/>
        </authorList>
    </citation>
    <scope>NUCLEOTIDE SEQUENCE</scope>
    <source>
        <strain evidence="3">SK 55</strain>
    </source>
</reference>
<evidence type="ECO:0000256" key="1">
    <source>
        <dbReference type="SAM" id="Phobius"/>
    </source>
</evidence>
<feature type="transmembrane region" description="Helical" evidence="1">
    <location>
        <begin position="20"/>
        <end position="44"/>
    </location>
</feature>
<evidence type="ECO:0000259" key="2">
    <source>
        <dbReference type="Pfam" id="PF13400"/>
    </source>
</evidence>
<organism evidence="3 4">
    <name type="scientific">Paenisporosarcina quisquiliarum</name>
    <dbReference type="NCBI Taxonomy" id="365346"/>
    <lineage>
        <taxon>Bacteria</taxon>
        <taxon>Bacillati</taxon>
        <taxon>Bacillota</taxon>
        <taxon>Bacilli</taxon>
        <taxon>Bacillales</taxon>
        <taxon>Caryophanaceae</taxon>
        <taxon>Paenisporosarcina</taxon>
    </lineage>
</organism>
<dbReference type="EMBL" id="JAMKBJ010000006">
    <property type="protein sequence ID" value="MCZ8537265.1"/>
    <property type="molecule type" value="Genomic_DNA"/>
</dbReference>
<evidence type="ECO:0000313" key="4">
    <source>
        <dbReference type="Proteomes" id="UP001152173"/>
    </source>
</evidence>
<sequence length="306" mass="33158">MKRIIQSKPSLKEESGMALLIVALCMFMIIGFIALVVDIGGVYVEKSRLQKTIDSAVLGGAQLIKVSESEAKRVAMDLAVKNGFTVREDEVTTGANFIEIHKTVTKELTFARVLGIQNHDISAIARAEIQGGLVKGNGFVPLGVDNTSYQKGALYPLNDLPGQGTKGNYNYLAIDGRGANILGQSIAHGTTNTVEVGQEVETEPGQNWGKVETGFTYRIEEDQKNNPDCSTYEKADASCKRVVILPLIDTYSQANGRSDVLVVGFAAYWIESVNTHEITGRFIEIIKSGTFSAGEDFGIYGVKLVK</sequence>
<proteinExistence type="predicted"/>
<keyword evidence="1" id="KW-1133">Transmembrane helix</keyword>
<protein>
    <submittedName>
        <fullName evidence="3">Tad domain-containing protein</fullName>
    </submittedName>
</protein>
<gene>
    <name evidence="3" type="ORF">M9R32_08745</name>
</gene>
<dbReference type="Pfam" id="PF13400">
    <property type="entry name" value="Tad"/>
    <property type="match status" value="1"/>
</dbReference>
<keyword evidence="4" id="KW-1185">Reference proteome</keyword>
<keyword evidence="1" id="KW-0472">Membrane</keyword>
<dbReference type="RefSeq" id="WP_269926359.1">
    <property type="nucleotide sequence ID" value="NZ_JAMKBJ010000006.1"/>
</dbReference>
<dbReference type="InterPro" id="IPR028087">
    <property type="entry name" value="Tad_N"/>
</dbReference>
<comment type="caution">
    <text evidence="3">The sequence shown here is derived from an EMBL/GenBank/DDBJ whole genome shotgun (WGS) entry which is preliminary data.</text>
</comment>
<accession>A0A9X3LH27</accession>
<name>A0A9X3LH27_9BACL</name>
<keyword evidence="1" id="KW-0812">Transmembrane</keyword>
<evidence type="ECO:0000313" key="3">
    <source>
        <dbReference type="EMBL" id="MCZ8537265.1"/>
    </source>
</evidence>
<feature type="domain" description="Putative Flp pilus-assembly TadG-like N-terminal" evidence="2">
    <location>
        <begin position="16"/>
        <end position="62"/>
    </location>
</feature>
<dbReference type="AlphaFoldDB" id="A0A9X3LH27"/>
<dbReference type="Proteomes" id="UP001152173">
    <property type="component" value="Unassembled WGS sequence"/>
</dbReference>